<dbReference type="FunFam" id="3.40.30.10:FF:000001">
    <property type="entry name" value="Thioredoxin"/>
    <property type="match status" value="1"/>
</dbReference>
<keyword evidence="2" id="KW-0813">Transport</keyword>
<sequence>MKTESHGLVELTDQNFQDIKNQNGVLLVELGAEWCGPCKMMAPIMQELARDYQGLATIAELDVDMNPETTVAFGVRGVPTLLVFKDGELVQRFSGATNKRILSQTLNGLVNVTDTAF</sequence>
<evidence type="ECO:0000256" key="5">
    <source>
        <dbReference type="ARBA" id="ARBA00023284"/>
    </source>
</evidence>
<evidence type="ECO:0000256" key="1">
    <source>
        <dbReference type="ARBA" id="ARBA00008987"/>
    </source>
</evidence>
<dbReference type="PANTHER" id="PTHR45663:SF11">
    <property type="entry name" value="GEO12009P1"/>
    <property type="match status" value="1"/>
</dbReference>
<dbReference type="Pfam" id="PF00085">
    <property type="entry name" value="Thioredoxin"/>
    <property type="match status" value="1"/>
</dbReference>
<evidence type="ECO:0000256" key="4">
    <source>
        <dbReference type="ARBA" id="ARBA00023157"/>
    </source>
</evidence>
<evidence type="ECO:0000256" key="2">
    <source>
        <dbReference type="ARBA" id="ARBA00022448"/>
    </source>
</evidence>
<keyword evidence="4 7" id="KW-1015">Disulfide bond</keyword>
<proteinExistence type="inferred from homology"/>
<dbReference type="GO" id="GO:0005737">
    <property type="term" value="C:cytoplasm"/>
    <property type="evidence" value="ECO:0007669"/>
    <property type="project" value="TreeGrafter"/>
</dbReference>
<evidence type="ECO:0000313" key="9">
    <source>
        <dbReference type="EMBL" id="SDK96694.1"/>
    </source>
</evidence>
<dbReference type="CDD" id="cd02947">
    <property type="entry name" value="TRX_family"/>
    <property type="match status" value="1"/>
</dbReference>
<keyword evidence="3" id="KW-0249">Electron transport</keyword>
<dbReference type="PANTHER" id="PTHR45663">
    <property type="entry name" value="GEO12009P1"/>
    <property type="match status" value="1"/>
</dbReference>
<comment type="similarity">
    <text evidence="1 6">Belongs to the thioredoxin family.</text>
</comment>
<dbReference type="PROSITE" id="PS51352">
    <property type="entry name" value="THIOREDOXIN_2"/>
    <property type="match status" value="1"/>
</dbReference>
<dbReference type="OrthoDB" id="9790390at2"/>
<dbReference type="STRING" id="1075417.SAMN05421823_10413"/>
<keyword evidence="5 7" id="KW-0676">Redox-active center</keyword>
<name>A0A1G9G7J4_9BACT</name>
<dbReference type="SUPFAM" id="SSF52833">
    <property type="entry name" value="Thioredoxin-like"/>
    <property type="match status" value="1"/>
</dbReference>
<dbReference type="InterPro" id="IPR013766">
    <property type="entry name" value="Thioredoxin_domain"/>
</dbReference>
<dbReference type="InterPro" id="IPR036249">
    <property type="entry name" value="Thioredoxin-like_sf"/>
</dbReference>
<evidence type="ECO:0000313" key="10">
    <source>
        <dbReference type="Proteomes" id="UP000198510"/>
    </source>
</evidence>
<dbReference type="PIRSF" id="PIRSF000077">
    <property type="entry name" value="Thioredoxin"/>
    <property type="match status" value="1"/>
</dbReference>
<organism evidence="9 10">
    <name type="scientific">Catalinimonas alkaloidigena</name>
    <dbReference type="NCBI Taxonomy" id="1075417"/>
    <lineage>
        <taxon>Bacteria</taxon>
        <taxon>Pseudomonadati</taxon>
        <taxon>Bacteroidota</taxon>
        <taxon>Cytophagia</taxon>
        <taxon>Cytophagales</taxon>
        <taxon>Catalimonadaceae</taxon>
        <taxon>Catalinimonas</taxon>
    </lineage>
</organism>
<gene>
    <name evidence="9" type="ORF">SAMN05421823_10413</name>
</gene>
<keyword evidence="10" id="KW-1185">Reference proteome</keyword>
<feature type="domain" description="Thioredoxin" evidence="8">
    <location>
        <begin position="1"/>
        <end position="111"/>
    </location>
</feature>
<evidence type="ECO:0000259" key="8">
    <source>
        <dbReference type="PROSITE" id="PS51352"/>
    </source>
</evidence>
<evidence type="ECO:0000256" key="6">
    <source>
        <dbReference type="PIRNR" id="PIRNR000077"/>
    </source>
</evidence>
<dbReference type="RefSeq" id="WP_089681786.1">
    <property type="nucleotide sequence ID" value="NZ_FNFO01000004.1"/>
</dbReference>
<dbReference type="InterPro" id="IPR005746">
    <property type="entry name" value="Thioredoxin"/>
</dbReference>
<evidence type="ECO:0000256" key="3">
    <source>
        <dbReference type="ARBA" id="ARBA00022982"/>
    </source>
</evidence>
<dbReference type="GO" id="GO:0015035">
    <property type="term" value="F:protein-disulfide reductase activity"/>
    <property type="evidence" value="ECO:0007669"/>
    <property type="project" value="InterPro"/>
</dbReference>
<reference evidence="9 10" key="1">
    <citation type="submission" date="2016-10" db="EMBL/GenBank/DDBJ databases">
        <authorList>
            <person name="de Groot N.N."/>
        </authorList>
    </citation>
    <scope>NUCLEOTIDE SEQUENCE [LARGE SCALE GENOMIC DNA]</scope>
    <source>
        <strain evidence="9 10">DSM 25186</strain>
    </source>
</reference>
<dbReference type="PRINTS" id="PR00421">
    <property type="entry name" value="THIOREDOXIN"/>
</dbReference>
<protein>
    <recommendedName>
        <fullName evidence="6">Thioredoxin</fullName>
    </recommendedName>
</protein>
<dbReference type="AlphaFoldDB" id="A0A1G9G7J4"/>
<dbReference type="Proteomes" id="UP000198510">
    <property type="component" value="Unassembled WGS sequence"/>
</dbReference>
<feature type="disulfide bond" description="Redox-active" evidence="7">
    <location>
        <begin position="35"/>
        <end position="38"/>
    </location>
</feature>
<accession>A0A1G9G7J4</accession>
<dbReference type="EMBL" id="FNFO01000004">
    <property type="protein sequence ID" value="SDK96694.1"/>
    <property type="molecule type" value="Genomic_DNA"/>
</dbReference>
<evidence type="ECO:0000256" key="7">
    <source>
        <dbReference type="PIRSR" id="PIRSR000077-4"/>
    </source>
</evidence>
<dbReference type="Gene3D" id="3.40.30.10">
    <property type="entry name" value="Glutaredoxin"/>
    <property type="match status" value="1"/>
</dbReference>